<keyword evidence="4" id="KW-0693">Viral RNA replication</keyword>
<dbReference type="GO" id="GO:0003968">
    <property type="term" value="F:RNA-directed RNA polymerase activity"/>
    <property type="evidence" value="ECO:0007669"/>
    <property type="project" value="UniProtKB-KW"/>
</dbReference>
<dbReference type="InterPro" id="IPR001205">
    <property type="entry name" value="RNA-dir_pol_C"/>
</dbReference>
<dbReference type="GO" id="GO:0006351">
    <property type="term" value="P:DNA-templated transcription"/>
    <property type="evidence" value="ECO:0007669"/>
    <property type="project" value="InterPro"/>
</dbReference>
<dbReference type="EMBL" id="KM657430">
    <property type="protein sequence ID" value="AJE29742.1"/>
    <property type="molecule type" value="Genomic_RNA"/>
</dbReference>
<evidence type="ECO:0000259" key="5">
    <source>
        <dbReference type="Pfam" id="PF00680"/>
    </source>
</evidence>
<dbReference type="Pfam" id="PF00680">
    <property type="entry name" value="RdRP_1"/>
    <property type="match status" value="1"/>
</dbReference>
<evidence type="ECO:0000313" key="6">
    <source>
        <dbReference type="EMBL" id="AJE29742.1"/>
    </source>
</evidence>
<keyword evidence="3" id="KW-0548">Nucleotidyltransferase</keyword>
<reference evidence="6" key="1">
    <citation type="submission" date="2014-09" db="EMBL/GenBank/DDBJ databases">
        <title>Complete genome sequence of a novel Alphapartitivirus infecting Rhizoctonia solani AG-4 HG III isolate SM03.</title>
        <authorList>
            <person name="Li Y."/>
            <person name="Yang G."/>
            <person name="Mo X."/>
        </authorList>
    </citation>
    <scope>NUCLEOTIDE SEQUENCE</scope>
    <source>
        <strain evidence="6">SM03</strain>
    </source>
</reference>
<dbReference type="GO" id="GO:0003723">
    <property type="term" value="F:RNA binding"/>
    <property type="evidence" value="ECO:0007669"/>
    <property type="project" value="InterPro"/>
</dbReference>
<accession>A0A0B5D5J9</accession>
<keyword evidence="2" id="KW-0808">Transferase</keyword>
<dbReference type="SUPFAM" id="SSF56672">
    <property type="entry name" value="DNA/RNA polymerases"/>
    <property type="match status" value="1"/>
</dbReference>
<dbReference type="InterPro" id="IPR043502">
    <property type="entry name" value="DNA/RNA_pol_sf"/>
</dbReference>
<sequence length="578" mass="69159">MFNTLYESIKRFFKFSDPHDFKYNFEFLGYAPNYIKVSPFHRNEYTYQHYQNIVRKALETELYGSDVIYITQAFHHPVATMDFVIESLRKGDLPDHIIPNDEHFRNGFKYAMERFRPPYRLRPVHFTDLVRYKWNWHPNVEEPYYSNRQLERAVQTAHESGLIPDGRMSFGNLKNFVFMDTRHFLHQIKRDEVTSPSTLWPLMKIHVKSALTKTDETKVRVIYGVSKRHVLAQAMFFWPLFRYYIESDDDPLLWGFETVLGGMMKMHIAMSIPRLYWTTFVTVDWSGFDLRSLFSLQRACFDEWETWFDFDRGYIPTKWYPDTTTDPIQIKRLWNWQRDACFRMPFVMNDHSMYSRRFRSIPSGLYVTQYLDSNVNLVQIYTILDAMGFDIRQQTRVLVQGDDSVIFLVFHIPADQHVEFKSRFQALATYYFDHVARAEKNELYNEPNGVEVLGYRNYNGWPIRDWRKLLAQLYHPRGAPDEPTLMARCCGITYASMYHPQVVAVCKNIYSYLYNKGVRAAQLKQMRDVILFGEAEYQIPTDHFPLEHEVHRHLHQPYIRTQEDRDAYWPSDLFLDVC</sequence>
<keyword evidence="1 6" id="KW-0696">RNA-directed RNA polymerase</keyword>
<evidence type="ECO:0000256" key="2">
    <source>
        <dbReference type="ARBA" id="ARBA00022679"/>
    </source>
</evidence>
<proteinExistence type="predicted"/>
<name>A0A0B5D5J9_9VIRU</name>
<feature type="domain" description="RNA-directed RNA polymerase C-terminal" evidence="5">
    <location>
        <begin position="207"/>
        <end position="483"/>
    </location>
</feature>
<evidence type="ECO:0000256" key="4">
    <source>
        <dbReference type="ARBA" id="ARBA00022953"/>
    </source>
</evidence>
<protein>
    <submittedName>
        <fullName evidence="6">RNA-dependent RNA polymerase</fullName>
    </submittedName>
</protein>
<evidence type="ECO:0000256" key="3">
    <source>
        <dbReference type="ARBA" id="ARBA00022695"/>
    </source>
</evidence>
<organism evidence="6">
    <name type="scientific">Rhizoctonia solani partitivirus SM03</name>
    <dbReference type="NCBI Taxonomy" id="2854390"/>
    <lineage>
        <taxon>Viruses</taxon>
        <taxon>Riboviria</taxon>
        <taxon>Orthornavirae</taxon>
        <taxon>Pisuviricota</taxon>
        <taxon>Duplopiviricetes</taxon>
        <taxon>Durnavirales</taxon>
        <taxon>Partitiviridae</taxon>
        <taxon>Alphapartitivirus</taxon>
    </lineage>
</organism>
<evidence type="ECO:0000256" key="1">
    <source>
        <dbReference type="ARBA" id="ARBA00022484"/>
    </source>
</evidence>